<evidence type="ECO:0000313" key="2">
    <source>
        <dbReference type="Proteomes" id="UP000182584"/>
    </source>
</evidence>
<dbReference type="Pfam" id="PF18616">
    <property type="entry name" value="CdiI_3"/>
    <property type="match status" value="1"/>
</dbReference>
<dbReference type="RefSeq" id="WP_022758836.1">
    <property type="nucleotide sequence ID" value="NZ_FOGJ01000004.1"/>
</dbReference>
<dbReference type="Proteomes" id="UP000182584">
    <property type="component" value="Unassembled WGS sequence"/>
</dbReference>
<dbReference type="OrthoDB" id="4829274at2"/>
<organism evidence="1 2">
    <name type="scientific">Butyrivibrio fibrisolvens</name>
    <dbReference type="NCBI Taxonomy" id="831"/>
    <lineage>
        <taxon>Bacteria</taxon>
        <taxon>Bacillati</taxon>
        <taxon>Bacillota</taxon>
        <taxon>Clostridia</taxon>
        <taxon>Lachnospirales</taxon>
        <taxon>Lachnospiraceae</taxon>
        <taxon>Butyrivibrio</taxon>
    </lineage>
</organism>
<dbReference type="AlphaFoldDB" id="A0A1H9N619"/>
<dbReference type="EMBL" id="FOGJ01000004">
    <property type="protein sequence ID" value="SER31105.1"/>
    <property type="molecule type" value="Genomic_DNA"/>
</dbReference>
<evidence type="ECO:0000313" key="1">
    <source>
        <dbReference type="EMBL" id="SER31105.1"/>
    </source>
</evidence>
<protein>
    <submittedName>
        <fullName evidence="1">Uncharacterized protein</fullName>
    </submittedName>
</protein>
<gene>
    <name evidence="1" type="ORF">SAMN04487884_10451</name>
</gene>
<reference evidence="1 2" key="1">
    <citation type="submission" date="2016-10" db="EMBL/GenBank/DDBJ databases">
        <authorList>
            <person name="de Groot N.N."/>
        </authorList>
    </citation>
    <scope>NUCLEOTIDE SEQUENCE [LARGE SCALE GENOMIC DNA]</scope>
    <source>
        <strain evidence="1 2">AR40</strain>
    </source>
</reference>
<sequence length="129" mass="14883">MVDLSKSIEELENDYWGEPTHDTYIIVTCHEARQKPIESLSDEEIRCLIGQKIGLKYLLPLAIEMLTDDPLVCVTHFEGDLLLALLRLDARDWADNQDELKNLKKIIQDNISDIEVSEEIPSELLENYK</sequence>
<dbReference type="InterPro" id="IPR040547">
    <property type="entry name" value="CdiI"/>
</dbReference>
<proteinExistence type="predicted"/>
<accession>A0A1H9N619</accession>
<dbReference type="CDD" id="cd20691">
    <property type="entry name" value="CdiI_EC536-like"/>
    <property type="match status" value="1"/>
</dbReference>
<name>A0A1H9N619_BUTFI</name>